<keyword evidence="5 15" id="KW-0732">Signal</keyword>
<accession>A0A3B6PGU3</accession>
<keyword evidence="6 13" id="KW-0547">Nucleotide-binding</keyword>
<dbReference type="InterPro" id="IPR045274">
    <property type="entry name" value="WAK-like"/>
</dbReference>
<feature type="domain" description="Protein kinase" evidence="16">
    <location>
        <begin position="759"/>
        <end position="1036"/>
    </location>
</feature>
<evidence type="ECO:0000256" key="3">
    <source>
        <dbReference type="ARBA" id="ARBA00022679"/>
    </source>
</evidence>
<keyword evidence="9 14" id="KW-1133">Transmembrane helix</keyword>
<dbReference type="Gene3D" id="1.10.510.10">
    <property type="entry name" value="Transferase(Phosphotransferase) domain 1"/>
    <property type="match status" value="1"/>
</dbReference>
<evidence type="ECO:0000256" key="9">
    <source>
        <dbReference type="ARBA" id="ARBA00022989"/>
    </source>
</evidence>
<dbReference type="Gramene" id="TraesCS6B03G0227500.1">
    <property type="protein sequence ID" value="TraesCS6B03G0227500.1.CDS"/>
    <property type="gene ID" value="TraesCS6B03G0227500"/>
</dbReference>
<dbReference type="STRING" id="4565.A0A3B6PGU3"/>
<feature type="signal peptide" evidence="15">
    <location>
        <begin position="1"/>
        <end position="31"/>
    </location>
</feature>
<evidence type="ECO:0000256" key="15">
    <source>
        <dbReference type="SAM" id="SignalP"/>
    </source>
</evidence>
<dbReference type="OrthoDB" id="446173at2759"/>
<dbReference type="PROSITE" id="PS50011">
    <property type="entry name" value="PROTEIN_KINASE_DOM"/>
    <property type="match status" value="1"/>
</dbReference>
<dbReference type="Gene3D" id="3.30.200.20">
    <property type="entry name" value="Phosphorylase Kinase, domain 1"/>
    <property type="match status" value="1"/>
</dbReference>
<keyword evidence="8 13" id="KW-0067">ATP-binding</keyword>
<dbReference type="Gene3D" id="2.10.25.10">
    <property type="entry name" value="Laminin"/>
    <property type="match status" value="1"/>
</dbReference>
<dbReference type="PROSITE" id="PS00107">
    <property type="entry name" value="PROTEIN_KINASE_ATP"/>
    <property type="match status" value="1"/>
</dbReference>
<organism evidence="17">
    <name type="scientific">Triticum aestivum</name>
    <name type="common">Wheat</name>
    <dbReference type="NCBI Taxonomy" id="4565"/>
    <lineage>
        <taxon>Eukaryota</taxon>
        <taxon>Viridiplantae</taxon>
        <taxon>Streptophyta</taxon>
        <taxon>Embryophyta</taxon>
        <taxon>Tracheophyta</taxon>
        <taxon>Spermatophyta</taxon>
        <taxon>Magnoliopsida</taxon>
        <taxon>Liliopsida</taxon>
        <taxon>Poales</taxon>
        <taxon>Poaceae</taxon>
        <taxon>BOP clade</taxon>
        <taxon>Pooideae</taxon>
        <taxon>Triticodae</taxon>
        <taxon>Triticeae</taxon>
        <taxon>Triticinae</taxon>
        <taxon>Triticum</taxon>
    </lineage>
</organism>
<dbReference type="SMART" id="SM00220">
    <property type="entry name" value="S_TKc"/>
    <property type="match status" value="1"/>
</dbReference>
<dbReference type="GO" id="GO:0004674">
    <property type="term" value="F:protein serine/threonine kinase activity"/>
    <property type="evidence" value="ECO:0007669"/>
    <property type="project" value="UniProtKB-KW"/>
</dbReference>
<evidence type="ECO:0000313" key="17">
    <source>
        <dbReference type="EnsemblPlants" id="TraesCS6B02G097000.1"/>
    </source>
</evidence>
<dbReference type="PROSITE" id="PS00108">
    <property type="entry name" value="PROTEIN_KINASE_ST"/>
    <property type="match status" value="1"/>
</dbReference>
<dbReference type="InterPro" id="IPR000152">
    <property type="entry name" value="EGF-type_Asp/Asn_hydroxyl_site"/>
</dbReference>
<dbReference type="EnsemblPlants" id="TraesCS6B02G097000.1">
    <property type="protein sequence ID" value="TraesCS6B02G097000.1"/>
    <property type="gene ID" value="TraesCS6B02G097000"/>
</dbReference>
<keyword evidence="3" id="KW-0808">Transferase</keyword>
<keyword evidence="10 14" id="KW-0472">Membrane</keyword>
<dbReference type="Gramene" id="TraesCLE_scaffold_025195_01G000200.1">
    <property type="protein sequence ID" value="TraesCLE_scaffold_025195_01G000200.1"/>
    <property type="gene ID" value="TraesCLE_scaffold_025195_01G000200"/>
</dbReference>
<protein>
    <recommendedName>
        <fullName evidence="16">Protein kinase domain-containing protein</fullName>
    </recommendedName>
</protein>
<dbReference type="InterPro" id="IPR017441">
    <property type="entry name" value="Protein_kinase_ATP_BS"/>
</dbReference>
<dbReference type="Gramene" id="TraesROB_scaffold_014623_01G000200.1">
    <property type="protein sequence ID" value="TraesROB_scaffold_014623_01G000200.1"/>
    <property type="gene ID" value="TraesROB_scaffold_014623_01G000200"/>
</dbReference>
<evidence type="ECO:0000259" key="16">
    <source>
        <dbReference type="PROSITE" id="PS50011"/>
    </source>
</evidence>
<reference evidence="17" key="2">
    <citation type="submission" date="2018-10" db="UniProtKB">
        <authorList>
            <consortium name="EnsemblPlants"/>
        </authorList>
    </citation>
    <scope>IDENTIFICATION</scope>
</reference>
<dbReference type="SUPFAM" id="SSF56112">
    <property type="entry name" value="Protein kinase-like (PK-like)"/>
    <property type="match status" value="1"/>
</dbReference>
<dbReference type="GO" id="GO:0005524">
    <property type="term" value="F:ATP binding"/>
    <property type="evidence" value="ECO:0007669"/>
    <property type="project" value="UniProtKB-UniRule"/>
</dbReference>
<dbReference type="InterPro" id="IPR001881">
    <property type="entry name" value="EGF-like_Ca-bd_dom"/>
</dbReference>
<dbReference type="CDD" id="cd00054">
    <property type="entry name" value="EGF_CA"/>
    <property type="match status" value="1"/>
</dbReference>
<dbReference type="GO" id="GO:0005509">
    <property type="term" value="F:calcium ion binding"/>
    <property type="evidence" value="ECO:0007669"/>
    <property type="project" value="InterPro"/>
</dbReference>
<dbReference type="FunFam" id="3.30.200.20:FF:000043">
    <property type="entry name" value="Wall-associated receptor kinase 2"/>
    <property type="match status" value="1"/>
</dbReference>
<gene>
    <name evidence="17" type="primary">LOC123135902</name>
</gene>
<evidence type="ECO:0000256" key="7">
    <source>
        <dbReference type="ARBA" id="ARBA00022777"/>
    </source>
</evidence>
<dbReference type="SMR" id="A0A3B6PGU3"/>
<dbReference type="SMART" id="SM00179">
    <property type="entry name" value="EGF_CA"/>
    <property type="match status" value="1"/>
</dbReference>
<evidence type="ECO:0000256" key="11">
    <source>
        <dbReference type="ARBA" id="ARBA00023157"/>
    </source>
</evidence>
<comment type="subcellular location">
    <subcellularLocation>
        <location evidence="1">Membrane</location>
        <topology evidence="1">Single-pass type I membrane protein</topology>
    </subcellularLocation>
</comment>
<reference evidence="17" key="1">
    <citation type="submission" date="2018-08" db="EMBL/GenBank/DDBJ databases">
        <authorList>
            <person name="Rossello M."/>
        </authorList>
    </citation>
    <scope>NUCLEOTIDE SEQUENCE [LARGE SCALE GENOMIC DNA]</scope>
    <source>
        <strain evidence="17">cv. Chinese Spring</strain>
    </source>
</reference>
<evidence type="ECO:0000256" key="6">
    <source>
        <dbReference type="ARBA" id="ARBA00022741"/>
    </source>
</evidence>
<dbReference type="PROSITE" id="PS01187">
    <property type="entry name" value="EGF_CA"/>
    <property type="match status" value="1"/>
</dbReference>
<keyword evidence="18" id="KW-1185">Reference proteome</keyword>
<dbReference type="GO" id="GO:0030247">
    <property type="term" value="F:polysaccharide binding"/>
    <property type="evidence" value="ECO:0007669"/>
    <property type="project" value="InterPro"/>
</dbReference>
<sequence>MAQITISAVAIAAAVLILVPVFTFTRGTVEAADPIGMPNCVISCGDVEVPYPFGIGANTSCYLPGFNLTCDNTTGSSPRLLLDADGTIQVLGIMNLDSGGYMYVQRNGDVKIKVDANGNGNGTFSQGLKHDGPYMLLTVLLPFRSELILMGCNVQATVKSGNATVASCTSLCDDTADYETSVIDRCSGGSTGCCRANIIKPGYDDDGRGEVYSSSSTAYDVQLRRLGRWNRSADRDRFPVRVFIAERGWFDNTSVSNDLLQTGRPPSKETLKVPVWLSWEVVDHPNRSSVCKSNHSQRGNGRKRGGYACACKNGYEGNPYLTDGCKDIDECEWSPALTGCYGECINTEGSFMCGCPPGTTGNFTIPGGCINTEDICRTSCGDVEVPYPFGIGSSKCYWPGFRLECYTGYQPPRLLLSNGRFQVVGISLHNSTMRVIRIDNLRPYTTLPTSMATDLGEEFPYFPDDEEVPYSLSTSNELVVTGCNAHATLVGHNNPAIISGCATFCYYNDTGGVWGEGSSTNGIHGENDGDKYCYGKGCCKARISESVDGMPKKLVFKWLDATSNSQSVFVFIAEEGWFDPWGVTGKLMRGGYRADAMKVPILLRWEVFLPHSGSSSANVSSHPDCNGGDYQVTPRDQICKSKHSQCKRGNRGYTCQCNEDGGYHGNPYLVGGCKDERAEYLKGLSITMGVASGAGLILVVLIAYFISYKFKHQRAQMLKRKYFEKNRGQLLQQLVSQRADIAEKMIITLEELEKATNNFDKARELGGGGHGTVYKGILLDLHVVAIKKPKMIVQREIDEFINEVAILSQINHRNVVKLYGCCLETEVPLLVYEFISNGTLYDHLHVEGPTSLSWADRLRIATETAKSLAHLHSTALVPIIHRDVKPANILLDDTLTAKVADFGASRYIPLDKSGLTTNVQGTLGYLDPMYMHTWRLTEKSDVYSFGVMLIELMTRKKPFTYMAPEGNGLVAHFAILFARGHLVEILDPQVLSEGGNRIDEIAAIAVACVKLRGEERPTMRQVELRLEVAQSPEEFEVDEDIAENSQLARGAGLTSRQYSMEEEYVLSARYPR</sequence>
<evidence type="ECO:0000256" key="4">
    <source>
        <dbReference type="ARBA" id="ARBA00022692"/>
    </source>
</evidence>
<evidence type="ECO:0000256" key="10">
    <source>
        <dbReference type="ARBA" id="ARBA00023136"/>
    </source>
</evidence>
<dbReference type="PROSITE" id="PS00010">
    <property type="entry name" value="ASX_HYDROXYL"/>
    <property type="match status" value="1"/>
</dbReference>
<dbReference type="InterPro" id="IPR008271">
    <property type="entry name" value="Ser/Thr_kinase_AS"/>
</dbReference>
<dbReference type="InterPro" id="IPR001245">
    <property type="entry name" value="Ser-Thr/Tyr_kinase_cat_dom"/>
</dbReference>
<dbReference type="GO" id="GO:0007166">
    <property type="term" value="P:cell surface receptor signaling pathway"/>
    <property type="evidence" value="ECO:0000318"/>
    <property type="project" value="GO_Central"/>
</dbReference>
<evidence type="ECO:0000256" key="8">
    <source>
        <dbReference type="ARBA" id="ARBA00022840"/>
    </source>
</evidence>
<dbReference type="Proteomes" id="UP000019116">
    <property type="component" value="Chromosome 6B"/>
</dbReference>
<evidence type="ECO:0000256" key="2">
    <source>
        <dbReference type="ARBA" id="ARBA00022527"/>
    </source>
</evidence>
<feature type="chain" id="PRO_5043178979" description="Protein kinase domain-containing protein" evidence="15">
    <location>
        <begin position="32"/>
        <end position="1072"/>
    </location>
</feature>
<dbReference type="PaxDb" id="4565-Traes_6BS_F8643A7FD.2"/>
<keyword evidence="4 14" id="KW-0812">Transmembrane</keyword>
<feature type="binding site" evidence="13">
    <location>
        <position position="788"/>
    </location>
    <ligand>
        <name>ATP</name>
        <dbReference type="ChEBI" id="CHEBI:30616"/>
    </ligand>
</feature>
<dbReference type="Pfam" id="PF13947">
    <property type="entry name" value="GUB_WAK_bind"/>
    <property type="match status" value="2"/>
</dbReference>
<dbReference type="SUPFAM" id="SSF57196">
    <property type="entry name" value="EGF/Laminin"/>
    <property type="match status" value="1"/>
</dbReference>
<dbReference type="Pfam" id="PF07714">
    <property type="entry name" value="PK_Tyr_Ser-Thr"/>
    <property type="match status" value="1"/>
</dbReference>
<keyword evidence="11" id="KW-1015">Disulfide bond</keyword>
<evidence type="ECO:0000256" key="12">
    <source>
        <dbReference type="ARBA" id="ARBA00023180"/>
    </source>
</evidence>
<name>A0A3B6PGU3_WHEAT</name>
<dbReference type="InterPro" id="IPR000742">
    <property type="entry name" value="EGF"/>
</dbReference>
<proteinExistence type="predicted"/>
<dbReference type="SMART" id="SM00181">
    <property type="entry name" value="EGF"/>
    <property type="match status" value="2"/>
</dbReference>
<dbReference type="CDD" id="cd14066">
    <property type="entry name" value="STKc_IRAK"/>
    <property type="match status" value="1"/>
</dbReference>
<evidence type="ECO:0000256" key="5">
    <source>
        <dbReference type="ARBA" id="ARBA00022729"/>
    </source>
</evidence>
<dbReference type="InterPro" id="IPR011009">
    <property type="entry name" value="Kinase-like_dom_sf"/>
</dbReference>
<dbReference type="InterPro" id="IPR025287">
    <property type="entry name" value="WAK_GUB"/>
</dbReference>
<evidence type="ECO:0000256" key="14">
    <source>
        <dbReference type="SAM" id="Phobius"/>
    </source>
</evidence>
<dbReference type="Gramene" id="TraesCS6B02G097000.1">
    <property type="protein sequence ID" value="TraesCS6B02G097000.1"/>
    <property type="gene ID" value="TraesCS6B02G097000"/>
</dbReference>
<dbReference type="InterPro" id="IPR000719">
    <property type="entry name" value="Prot_kinase_dom"/>
</dbReference>
<dbReference type="FunFam" id="1.10.510.10:FF:000084">
    <property type="entry name" value="Wall-associated receptor kinase 2"/>
    <property type="match status" value="1"/>
</dbReference>
<keyword evidence="7" id="KW-0418">Kinase</keyword>
<feature type="transmembrane region" description="Helical" evidence="14">
    <location>
        <begin position="683"/>
        <end position="706"/>
    </location>
</feature>
<dbReference type="InterPro" id="IPR018097">
    <property type="entry name" value="EGF_Ca-bd_CS"/>
</dbReference>
<keyword evidence="2" id="KW-0723">Serine/threonine-protein kinase</keyword>
<dbReference type="GO" id="GO:0005886">
    <property type="term" value="C:plasma membrane"/>
    <property type="evidence" value="ECO:0000318"/>
    <property type="project" value="GO_Central"/>
</dbReference>
<evidence type="ECO:0000256" key="13">
    <source>
        <dbReference type="PROSITE-ProRule" id="PRU10141"/>
    </source>
</evidence>
<dbReference type="PANTHER" id="PTHR27005:SF328">
    <property type="entry name" value="PROTEIN KINASE DOMAIN-CONTAINING PROTEIN"/>
    <property type="match status" value="1"/>
</dbReference>
<dbReference type="AlphaFoldDB" id="A0A3B6PGU3"/>
<evidence type="ECO:0000256" key="1">
    <source>
        <dbReference type="ARBA" id="ARBA00004479"/>
    </source>
</evidence>
<dbReference type="PANTHER" id="PTHR27005">
    <property type="entry name" value="WALL-ASSOCIATED RECEPTOR KINASE-LIKE 21"/>
    <property type="match status" value="1"/>
</dbReference>
<keyword evidence="12" id="KW-0325">Glycoprotein</keyword>
<dbReference type="Gramene" id="TraesCAD_scaffold_017901_01G000200.1">
    <property type="protein sequence ID" value="TraesCAD_scaffold_017901_01G000200.1"/>
    <property type="gene ID" value="TraesCAD_scaffold_017901_01G000200"/>
</dbReference>
<evidence type="ECO:0000313" key="18">
    <source>
        <dbReference type="Proteomes" id="UP000019116"/>
    </source>
</evidence>